<dbReference type="InterPro" id="IPR024072">
    <property type="entry name" value="DHFR-like_dom_sf"/>
</dbReference>
<protein>
    <submittedName>
        <fullName evidence="2">Dihydrofolate reductase</fullName>
    </submittedName>
</protein>
<gene>
    <name evidence="2" type="ORF">SAMN05660236_1319</name>
</gene>
<dbReference type="Proteomes" id="UP000190961">
    <property type="component" value="Unassembled WGS sequence"/>
</dbReference>
<dbReference type="GO" id="GO:0008703">
    <property type="term" value="F:5-amino-6-(5-phosphoribosylamino)uracil reductase activity"/>
    <property type="evidence" value="ECO:0007669"/>
    <property type="project" value="InterPro"/>
</dbReference>
<keyword evidence="3" id="KW-1185">Reference proteome</keyword>
<dbReference type="OrthoDB" id="195113at2"/>
<reference evidence="2 3" key="1">
    <citation type="submission" date="2017-02" db="EMBL/GenBank/DDBJ databases">
        <authorList>
            <person name="Peterson S.W."/>
        </authorList>
    </citation>
    <scope>NUCLEOTIDE SEQUENCE [LARGE SCALE GENOMIC DNA]</scope>
    <source>
        <strain evidence="2 3">DSM 25262</strain>
    </source>
</reference>
<dbReference type="AlphaFoldDB" id="A0A1T5JPQ4"/>
<dbReference type="PANTHER" id="PTHR38011:SF11">
    <property type="entry name" value="2,5-DIAMINO-6-RIBOSYLAMINO-4(3H)-PYRIMIDINONE 5'-PHOSPHATE REDUCTASE"/>
    <property type="match status" value="1"/>
</dbReference>
<evidence type="ECO:0000313" key="3">
    <source>
        <dbReference type="Proteomes" id="UP000190961"/>
    </source>
</evidence>
<dbReference type="SUPFAM" id="SSF53597">
    <property type="entry name" value="Dihydrofolate reductase-like"/>
    <property type="match status" value="1"/>
</dbReference>
<proteinExistence type="predicted"/>
<dbReference type="GO" id="GO:0009231">
    <property type="term" value="P:riboflavin biosynthetic process"/>
    <property type="evidence" value="ECO:0007669"/>
    <property type="project" value="InterPro"/>
</dbReference>
<evidence type="ECO:0000259" key="1">
    <source>
        <dbReference type="Pfam" id="PF01872"/>
    </source>
</evidence>
<dbReference type="InterPro" id="IPR050765">
    <property type="entry name" value="Riboflavin_Biosynth_HTPR"/>
</dbReference>
<dbReference type="InterPro" id="IPR002734">
    <property type="entry name" value="RibDG_C"/>
</dbReference>
<dbReference type="RefSeq" id="WP_079685867.1">
    <property type="nucleotide sequence ID" value="NZ_FUZU01000001.1"/>
</dbReference>
<evidence type="ECO:0000313" key="2">
    <source>
        <dbReference type="EMBL" id="SKC53218.1"/>
    </source>
</evidence>
<sequence>MRRIILGLAVSLDGYIEGPNGEYDWCYTDQDYGMESFLQSIDTVFYGRKSFEVAGGNIYAGKKAYVFSNTLDKAPEGTELVQGDAIKFVKELQQQEGKDIWLFGGASLTTVFINANLIDELWLSVHPILLGSGKLLFQGIRERKYFKLQKTKHYETGLISLSYTKDQV</sequence>
<accession>A0A1T5JPQ4</accession>
<dbReference type="Gene3D" id="3.40.430.10">
    <property type="entry name" value="Dihydrofolate Reductase, subunit A"/>
    <property type="match status" value="1"/>
</dbReference>
<feature type="domain" description="Bacterial bifunctional deaminase-reductase C-terminal" evidence="1">
    <location>
        <begin position="4"/>
        <end position="157"/>
    </location>
</feature>
<name>A0A1T5JPQ4_9BACT</name>
<organism evidence="2 3">
    <name type="scientific">Ohtaekwangia koreensis</name>
    <dbReference type="NCBI Taxonomy" id="688867"/>
    <lineage>
        <taxon>Bacteria</taxon>
        <taxon>Pseudomonadati</taxon>
        <taxon>Bacteroidota</taxon>
        <taxon>Cytophagia</taxon>
        <taxon>Cytophagales</taxon>
        <taxon>Fulvivirgaceae</taxon>
        <taxon>Ohtaekwangia</taxon>
    </lineage>
</organism>
<dbReference type="STRING" id="688867.SAMN05660236_1319"/>
<dbReference type="EMBL" id="FUZU01000001">
    <property type="protein sequence ID" value="SKC53218.1"/>
    <property type="molecule type" value="Genomic_DNA"/>
</dbReference>
<dbReference type="PANTHER" id="PTHR38011">
    <property type="entry name" value="DIHYDROFOLATE REDUCTASE FAMILY PROTEIN (AFU_ORTHOLOGUE AFUA_8G06820)"/>
    <property type="match status" value="1"/>
</dbReference>
<dbReference type="Pfam" id="PF01872">
    <property type="entry name" value="RibD_C"/>
    <property type="match status" value="1"/>
</dbReference>